<evidence type="ECO:0000256" key="2">
    <source>
        <dbReference type="SAM" id="SignalP"/>
    </source>
</evidence>
<dbReference type="OrthoDB" id="95392at2759"/>
<gene>
    <name evidence="4" type="ORF">PR001_g14764</name>
    <name evidence="3" type="ORF">PR002_g14967</name>
    <name evidence="5" type="ORF">PR003_g16495</name>
</gene>
<protein>
    <recommendedName>
        <fullName evidence="9">AB hydrolase-1 domain-containing protein</fullName>
    </recommendedName>
</protein>
<dbReference type="AlphaFoldDB" id="A0A6A3LAC9"/>
<dbReference type="Proteomes" id="UP000434957">
    <property type="component" value="Unassembled WGS sequence"/>
</dbReference>
<evidence type="ECO:0008006" key="9">
    <source>
        <dbReference type="Google" id="ProtNLM"/>
    </source>
</evidence>
<feature type="chain" id="PRO_5036164911" description="AB hydrolase-1 domain-containing protein" evidence="2">
    <location>
        <begin position="29"/>
        <end position="555"/>
    </location>
</feature>
<evidence type="ECO:0000313" key="4">
    <source>
        <dbReference type="EMBL" id="KAE9015979.1"/>
    </source>
</evidence>
<evidence type="ECO:0000313" key="5">
    <source>
        <dbReference type="EMBL" id="KAE9325362.1"/>
    </source>
</evidence>
<dbReference type="Gene3D" id="3.40.50.1820">
    <property type="entry name" value="alpha/beta hydrolase"/>
    <property type="match status" value="1"/>
</dbReference>
<dbReference type="Proteomes" id="UP000435112">
    <property type="component" value="Unassembled WGS sequence"/>
</dbReference>
<dbReference type="PANTHER" id="PTHR22538">
    <property type="entry name" value="CILIA- AND FLAGELLA-ASSOCIATED PROTEIN 74"/>
    <property type="match status" value="1"/>
</dbReference>
<accession>A0A6A3LAC9</accession>
<sequence length="555" mass="59769">MRLSSTSPFRCIALACVAFAVLTTPAASAVQKGKGTVHGDLRTSSKEWPSLKLHFTLKRNSMQVYGESAFDVYANPVVSSDGLSVTYDGYADFNEGPTLTRYTLVDGIAYSTTTTKAEEDQTQTQTQTQSETSSSKSECLQANMLPHLDLMISALNDAVPVYNATLESKRIKCSAGDLFKLKFGGLNLALCASGSDGVHVYGSDLEIVVKYLDAPVKITAPKLDAKAASECETVVDATAVTSTTVALLTGETIPESDSRSLDFGEDVDLASSSCTCRSTPRPCLFIHGLGIDYAKEELQDSFTYYWGNLTDHAPCCTDFKYMIWNSVETGWNNETQQQTLCDLATSLVESGPPTEITDTIIVTHSMGGLMLASAIANGKCSLGNSSSWVATSPPMTGSMGSDFAQESCAGEHTVLMEALGNITGQCPVLGATKSLGYEGEEHSSIELDAAYEAAQEVYLTRVHAAMCSNSYAGLFSLYQAMYWLLGAALPHKSSKNDGMVEFQSCAGGFPLDQFGDHYLDQFYVTRLNHADTTFYNGDGLFSSAKKPIKWFECVL</sequence>
<dbReference type="PANTHER" id="PTHR22538:SF1">
    <property type="entry name" value="VWFD DOMAIN-CONTAINING PROTEIN"/>
    <property type="match status" value="1"/>
</dbReference>
<evidence type="ECO:0000313" key="8">
    <source>
        <dbReference type="Proteomes" id="UP000435112"/>
    </source>
</evidence>
<evidence type="ECO:0000313" key="7">
    <source>
        <dbReference type="Proteomes" id="UP000434957"/>
    </source>
</evidence>
<proteinExistence type="predicted"/>
<evidence type="ECO:0000313" key="3">
    <source>
        <dbReference type="EMBL" id="KAE9011810.1"/>
    </source>
</evidence>
<evidence type="ECO:0000256" key="1">
    <source>
        <dbReference type="SAM" id="MobiDB-lite"/>
    </source>
</evidence>
<dbReference type="EMBL" id="QXFU01001063">
    <property type="protein sequence ID" value="KAE9011810.1"/>
    <property type="molecule type" value="Genomic_DNA"/>
</dbReference>
<evidence type="ECO:0000313" key="6">
    <source>
        <dbReference type="Proteomes" id="UP000429607"/>
    </source>
</evidence>
<name>A0A6A3LAC9_9STRA</name>
<reference evidence="6 8" key="1">
    <citation type="submission" date="2018-09" db="EMBL/GenBank/DDBJ databases">
        <title>Genomic investigation of the strawberry pathogen Phytophthora fragariae indicates pathogenicity is determined by transcriptional variation in three key races.</title>
        <authorList>
            <person name="Adams T.M."/>
            <person name="Armitage A.D."/>
            <person name="Sobczyk M.K."/>
            <person name="Bates H.J."/>
            <person name="Dunwell J.M."/>
            <person name="Nellist C.F."/>
            <person name="Harrison R.J."/>
        </authorList>
    </citation>
    <scope>NUCLEOTIDE SEQUENCE [LARGE SCALE GENOMIC DNA]</scope>
    <source>
        <strain evidence="4 6">SCRP249</strain>
        <strain evidence="3 8">SCRP324</strain>
        <strain evidence="5 7">SCRP333</strain>
    </source>
</reference>
<dbReference type="InterPro" id="IPR029058">
    <property type="entry name" value="AB_hydrolase_fold"/>
</dbReference>
<dbReference type="SUPFAM" id="SSF53474">
    <property type="entry name" value="alpha/beta-Hydrolases"/>
    <property type="match status" value="1"/>
</dbReference>
<dbReference type="EMBL" id="QXFV01001076">
    <property type="protein sequence ID" value="KAE9015979.1"/>
    <property type="molecule type" value="Genomic_DNA"/>
</dbReference>
<feature type="compositionally biased region" description="Low complexity" evidence="1">
    <location>
        <begin position="122"/>
        <end position="136"/>
    </location>
</feature>
<organism evidence="4 6">
    <name type="scientific">Phytophthora rubi</name>
    <dbReference type="NCBI Taxonomy" id="129364"/>
    <lineage>
        <taxon>Eukaryota</taxon>
        <taxon>Sar</taxon>
        <taxon>Stramenopiles</taxon>
        <taxon>Oomycota</taxon>
        <taxon>Peronosporomycetes</taxon>
        <taxon>Peronosporales</taxon>
        <taxon>Peronosporaceae</taxon>
        <taxon>Phytophthora</taxon>
    </lineage>
</organism>
<comment type="caution">
    <text evidence="4">The sequence shown here is derived from an EMBL/GenBank/DDBJ whole genome shotgun (WGS) entry which is preliminary data.</text>
</comment>
<feature type="region of interest" description="Disordered" evidence="1">
    <location>
        <begin position="115"/>
        <end position="136"/>
    </location>
</feature>
<feature type="signal peptide" evidence="2">
    <location>
        <begin position="1"/>
        <end position="28"/>
    </location>
</feature>
<dbReference type="EMBL" id="QXFT01001209">
    <property type="protein sequence ID" value="KAE9325362.1"/>
    <property type="molecule type" value="Genomic_DNA"/>
</dbReference>
<keyword evidence="7" id="KW-1185">Reference proteome</keyword>
<dbReference type="Proteomes" id="UP000429607">
    <property type="component" value="Unassembled WGS sequence"/>
</dbReference>
<keyword evidence="2" id="KW-0732">Signal</keyword>